<feature type="region of interest" description="Disordered" evidence="1">
    <location>
        <begin position="130"/>
        <end position="151"/>
    </location>
</feature>
<name>A0A9W7DMY7_9STRA</name>
<feature type="compositionally biased region" description="Polar residues" evidence="1">
    <location>
        <begin position="228"/>
        <end position="237"/>
    </location>
</feature>
<evidence type="ECO:0000313" key="3">
    <source>
        <dbReference type="Proteomes" id="UP001165082"/>
    </source>
</evidence>
<sequence>MPTTLSTPVDGESDGDFRIVCGEVWREWIRLYGGGPEILANGNEEGKDPDNWMIVQTVKVSSETSRASSPVEQRKGIEELSIGRLDSIGIGEGALEVLKARTRAASESKVLEEAALRQLPDQEITTPLKVEELNEKTTNTTEGSSSSDDLDAIIPTVSKSNRADSNDSSRSFGMLVVASLGAGADLGSGTMKKVVNVTTIAASKAADSITTNLASSRCNSTDEPEGWRQQSSLQPQPSDVLMMRDSVNWLFEGAGDEDSPTKR</sequence>
<evidence type="ECO:0000256" key="1">
    <source>
        <dbReference type="SAM" id="MobiDB-lite"/>
    </source>
</evidence>
<accession>A0A9W7DMY7</accession>
<organism evidence="2 3">
    <name type="scientific">Triparma retinervis</name>
    <dbReference type="NCBI Taxonomy" id="2557542"/>
    <lineage>
        <taxon>Eukaryota</taxon>
        <taxon>Sar</taxon>
        <taxon>Stramenopiles</taxon>
        <taxon>Ochrophyta</taxon>
        <taxon>Bolidophyceae</taxon>
        <taxon>Parmales</taxon>
        <taxon>Triparmaceae</taxon>
        <taxon>Triparma</taxon>
    </lineage>
</organism>
<keyword evidence="3" id="KW-1185">Reference proteome</keyword>
<dbReference type="Proteomes" id="UP001165082">
    <property type="component" value="Unassembled WGS sequence"/>
</dbReference>
<gene>
    <name evidence="2" type="ORF">TrRE_jg8585</name>
</gene>
<feature type="region of interest" description="Disordered" evidence="1">
    <location>
        <begin position="214"/>
        <end position="238"/>
    </location>
</feature>
<proteinExistence type="predicted"/>
<dbReference type="EMBL" id="BRXZ01000592">
    <property type="protein sequence ID" value="GMH48080.1"/>
    <property type="molecule type" value="Genomic_DNA"/>
</dbReference>
<comment type="caution">
    <text evidence="2">The sequence shown here is derived from an EMBL/GenBank/DDBJ whole genome shotgun (WGS) entry which is preliminary data.</text>
</comment>
<dbReference type="OrthoDB" id="10483536at2759"/>
<evidence type="ECO:0000313" key="2">
    <source>
        <dbReference type="EMBL" id="GMH48080.1"/>
    </source>
</evidence>
<protein>
    <submittedName>
        <fullName evidence="2">Uncharacterized protein</fullName>
    </submittedName>
</protein>
<reference evidence="2" key="1">
    <citation type="submission" date="2022-07" db="EMBL/GenBank/DDBJ databases">
        <title>Genome analysis of Parmales, a sister group of diatoms, reveals the evolutionary specialization of diatoms from phago-mixotrophs to photoautotrophs.</title>
        <authorList>
            <person name="Ban H."/>
            <person name="Sato S."/>
            <person name="Yoshikawa S."/>
            <person name="Kazumasa Y."/>
            <person name="Nakamura Y."/>
            <person name="Ichinomiya M."/>
            <person name="Saitoh K."/>
            <person name="Sato N."/>
            <person name="Blanc-Mathieu R."/>
            <person name="Endo H."/>
            <person name="Kuwata A."/>
            <person name="Ogata H."/>
        </authorList>
    </citation>
    <scope>NUCLEOTIDE SEQUENCE</scope>
</reference>
<dbReference type="AlphaFoldDB" id="A0A9W7DMY7"/>